<sequence length="466" mass="47924">MLHLNFRAMCSMCSRIPIRIPLFSALANFMPPDDPTKSSTSKVINKGGFSIQYGTANSDVQGDYVLDTITVGGATVKNTTMAVAYKVAEVPAGILGIGFDTNEAIVAEGGHKYQSFVDNLVTDGVISTKAYSLWLNDLFSSSGSCLFGGYDTKKFTGQLLTVPIQADAQSGDLTSMTVAWTSLQVTTGNGVKTITSDNFASAALLDSGTTLTIIPEDLYYDLYEFFEAAPAPNQPDVILVECDLLNNADGTLNFQFGGSKGPVVKVPYSEFALPATSTDGTWIKFDNGKLACTLGLQPQDQSTPVILGDTFLRSAYVVYDLDNKEISIAQTIFNTTDTSVVEITKSSAIASLVTGVTVSQTASAGFGGIPGFGSGGSTPTATAGSGSSSVSIGNIKSVPTKSGDASVAGTSSGSNSGSGSSPSSSSSSSSGKGNAAGASFQVPGALLSLQAVVLSMFIGGAMIAFH</sequence>
<evidence type="ECO:0000313" key="12">
    <source>
        <dbReference type="EMBL" id="KAH8700925.1"/>
    </source>
</evidence>
<dbReference type="Pfam" id="PF00026">
    <property type="entry name" value="Asp"/>
    <property type="match status" value="1"/>
</dbReference>
<dbReference type="GO" id="GO:0098552">
    <property type="term" value="C:side of membrane"/>
    <property type="evidence" value="ECO:0007669"/>
    <property type="project" value="UniProtKB-KW"/>
</dbReference>
<dbReference type="InterPro" id="IPR021109">
    <property type="entry name" value="Peptidase_aspartic_dom_sf"/>
</dbReference>
<keyword evidence="3" id="KW-0472">Membrane</keyword>
<proteinExistence type="inferred from homology"/>
<feature type="compositionally biased region" description="Low complexity" evidence="10">
    <location>
        <begin position="405"/>
        <end position="434"/>
    </location>
</feature>
<evidence type="ECO:0000256" key="2">
    <source>
        <dbReference type="ARBA" id="ARBA00007447"/>
    </source>
</evidence>
<keyword evidence="7 9" id="KW-0378">Hydrolase</keyword>
<name>A0AAD4PY95_9EURO</name>
<keyword evidence="3" id="KW-0449">Lipoprotein</keyword>
<evidence type="ECO:0000256" key="5">
    <source>
        <dbReference type="ARBA" id="ARBA00022729"/>
    </source>
</evidence>
<dbReference type="AlphaFoldDB" id="A0AAD4PY95"/>
<comment type="caution">
    <text evidence="12">The sequence shown here is derived from an EMBL/GenBank/DDBJ whole genome shotgun (WGS) entry which is preliminary data.</text>
</comment>
<keyword evidence="8" id="KW-1015">Disulfide bond</keyword>
<comment type="similarity">
    <text evidence="2 9">Belongs to the peptidase A1 family.</text>
</comment>
<evidence type="ECO:0000313" key="13">
    <source>
        <dbReference type="Proteomes" id="UP001201262"/>
    </source>
</evidence>
<dbReference type="PANTHER" id="PTHR47966:SF65">
    <property type="entry name" value="ASPARTIC-TYPE ENDOPEPTIDASE"/>
    <property type="match status" value="1"/>
</dbReference>
<evidence type="ECO:0000256" key="6">
    <source>
        <dbReference type="ARBA" id="ARBA00022750"/>
    </source>
</evidence>
<dbReference type="Proteomes" id="UP001201262">
    <property type="component" value="Unassembled WGS sequence"/>
</dbReference>
<dbReference type="InterPro" id="IPR033876">
    <property type="entry name" value="SAP-like"/>
</dbReference>
<dbReference type="InterPro" id="IPR001969">
    <property type="entry name" value="Aspartic_peptidase_AS"/>
</dbReference>
<keyword evidence="3" id="KW-0336">GPI-anchor</keyword>
<feature type="domain" description="Peptidase A1" evidence="11">
    <location>
        <begin position="1"/>
        <end position="329"/>
    </location>
</feature>
<keyword evidence="6 9" id="KW-0064">Aspartyl protease</keyword>
<evidence type="ECO:0000256" key="4">
    <source>
        <dbReference type="ARBA" id="ARBA00022670"/>
    </source>
</evidence>
<dbReference type="PANTHER" id="PTHR47966">
    <property type="entry name" value="BETA-SITE APP-CLEAVING ENZYME, ISOFORM A-RELATED"/>
    <property type="match status" value="1"/>
</dbReference>
<evidence type="ECO:0000256" key="3">
    <source>
        <dbReference type="ARBA" id="ARBA00022622"/>
    </source>
</evidence>
<dbReference type="PRINTS" id="PR00792">
    <property type="entry name" value="PEPSIN"/>
</dbReference>
<evidence type="ECO:0000256" key="9">
    <source>
        <dbReference type="RuleBase" id="RU000454"/>
    </source>
</evidence>
<keyword evidence="13" id="KW-1185">Reference proteome</keyword>
<feature type="region of interest" description="Disordered" evidence="10">
    <location>
        <begin position="400"/>
        <end position="434"/>
    </location>
</feature>
<dbReference type="EMBL" id="JAJTJA010000004">
    <property type="protein sequence ID" value="KAH8700925.1"/>
    <property type="molecule type" value="Genomic_DNA"/>
</dbReference>
<accession>A0AAD4PY95</accession>
<gene>
    <name evidence="12" type="ORF">BGW36DRAFT_138285</name>
</gene>
<feature type="disulfide bond" evidence="8">
    <location>
        <begin position="242"/>
        <end position="292"/>
    </location>
</feature>
<evidence type="ECO:0000259" key="11">
    <source>
        <dbReference type="PROSITE" id="PS51767"/>
    </source>
</evidence>
<keyword evidence="3" id="KW-0325">Glycoprotein</keyword>
<evidence type="ECO:0000256" key="1">
    <source>
        <dbReference type="ARBA" id="ARBA00004609"/>
    </source>
</evidence>
<evidence type="ECO:0000256" key="8">
    <source>
        <dbReference type="PIRSR" id="PIRSR601461-2"/>
    </source>
</evidence>
<dbReference type="GO" id="GO:0006508">
    <property type="term" value="P:proteolysis"/>
    <property type="evidence" value="ECO:0007669"/>
    <property type="project" value="UniProtKB-KW"/>
</dbReference>
<reference evidence="12" key="1">
    <citation type="submission" date="2021-12" db="EMBL/GenBank/DDBJ databases">
        <title>Convergent genome expansion in fungi linked to evolution of root-endophyte symbiosis.</title>
        <authorList>
            <consortium name="DOE Joint Genome Institute"/>
            <person name="Ke Y.-H."/>
            <person name="Bonito G."/>
            <person name="Liao H.-L."/>
            <person name="Looney B."/>
            <person name="Rojas-Flechas A."/>
            <person name="Nash J."/>
            <person name="Hameed K."/>
            <person name="Schadt C."/>
            <person name="Martin F."/>
            <person name="Crous P.W."/>
            <person name="Miettinen O."/>
            <person name="Magnuson J.K."/>
            <person name="Labbe J."/>
            <person name="Jacobson D."/>
            <person name="Doktycz M.J."/>
            <person name="Veneault-Fourrey C."/>
            <person name="Kuo A."/>
            <person name="Mondo S."/>
            <person name="Calhoun S."/>
            <person name="Riley R."/>
            <person name="Ohm R."/>
            <person name="LaButti K."/>
            <person name="Andreopoulos B."/>
            <person name="Pangilinan J."/>
            <person name="Nolan M."/>
            <person name="Tritt A."/>
            <person name="Clum A."/>
            <person name="Lipzen A."/>
            <person name="Daum C."/>
            <person name="Barry K."/>
            <person name="Grigoriev I.V."/>
            <person name="Vilgalys R."/>
        </authorList>
    </citation>
    <scope>NUCLEOTIDE SEQUENCE</scope>
    <source>
        <strain evidence="12">PMI_201</strain>
    </source>
</reference>
<evidence type="ECO:0000256" key="7">
    <source>
        <dbReference type="ARBA" id="ARBA00022801"/>
    </source>
</evidence>
<organism evidence="12 13">
    <name type="scientific">Talaromyces proteolyticus</name>
    <dbReference type="NCBI Taxonomy" id="1131652"/>
    <lineage>
        <taxon>Eukaryota</taxon>
        <taxon>Fungi</taxon>
        <taxon>Dikarya</taxon>
        <taxon>Ascomycota</taxon>
        <taxon>Pezizomycotina</taxon>
        <taxon>Eurotiomycetes</taxon>
        <taxon>Eurotiomycetidae</taxon>
        <taxon>Eurotiales</taxon>
        <taxon>Trichocomaceae</taxon>
        <taxon>Talaromyces</taxon>
        <taxon>Talaromyces sect. Bacilispori</taxon>
    </lineage>
</organism>
<comment type="subcellular location">
    <subcellularLocation>
        <location evidence="1">Cell membrane</location>
        <topology evidence="1">Lipid-anchor</topology>
        <topology evidence="1">GPI-anchor</topology>
    </subcellularLocation>
</comment>
<evidence type="ECO:0000256" key="10">
    <source>
        <dbReference type="SAM" id="MobiDB-lite"/>
    </source>
</evidence>
<dbReference type="InterPro" id="IPR033121">
    <property type="entry name" value="PEPTIDASE_A1"/>
</dbReference>
<dbReference type="GO" id="GO:0005886">
    <property type="term" value="C:plasma membrane"/>
    <property type="evidence" value="ECO:0007669"/>
    <property type="project" value="UniProtKB-SubCell"/>
</dbReference>
<dbReference type="GO" id="GO:0004190">
    <property type="term" value="F:aspartic-type endopeptidase activity"/>
    <property type="evidence" value="ECO:0007669"/>
    <property type="project" value="UniProtKB-KW"/>
</dbReference>
<dbReference type="GeneID" id="70239703"/>
<keyword evidence="5" id="KW-0732">Signal</keyword>
<dbReference type="PROSITE" id="PS51767">
    <property type="entry name" value="PEPTIDASE_A1"/>
    <property type="match status" value="1"/>
</dbReference>
<keyword evidence="4 9" id="KW-0645">Protease</keyword>
<dbReference type="InterPro" id="IPR001461">
    <property type="entry name" value="Aspartic_peptidase_A1"/>
</dbReference>
<dbReference type="CDD" id="cd05474">
    <property type="entry name" value="SAP_like"/>
    <property type="match status" value="1"/>
</dbReference>
<dbReference type="SUPFAM" id="SSF50630">
    <property type="entry name" value="Acid proteases"/>
    <property type="match status" value="1"/>
</dbReference>
<protein>
    <submittedName>
        <fullName evidence="12">Aspartic peptidase domain-containing protein</fullName>
    </submittedName>
</protein>
<dbReference type="Gene3D" id="2.40.70.10">
    <property type="entry name" value="Acid Proteases"/>
    <property type="match status" value="2"/>
</dbReference>
<dbReference type="PROSITE" id="PS00141">
    <property type="entry name" value="ASP_PROTEASE"/>
    <property type="match status" value="1"/>
</dbReference>
<dbReference type="RefSeq" id="XP_046074631.1">
    <property type="nucleotide sequence ID" value="XM_046209416.1"/>
</dbReference>